<dbReference type="Gene3D" id="2.120.10.80">
    <property type="entry name" value="Kelch-type beta propeller"/>
    <property type="match status" value="1"/>
</dbReference>
<keyword evidence="2" id="KW-1185">Reference proteome</keyword>
<dbReference type="Proteomes" id="UP000785679">
    <property type="component" value="Unassembled WGS sequence"/>
</dbReference>
<proteinExistence type="predicted"/>
<dbReference type="OrthoDB" id="432528at2759"/>
<accession>A0A8J8T3C4</accession>
<gene>
    <name evidence="1" type="ORF">FGO68_gene12060</name>
</gene>
<evidence type="ECO:0000313" key="1">
    <source>
        <dbReference type="EMBL" id="TNV80315.1"/>
    </source>
</evidence>
<evidence type="ECO:0000313" key="2">
    <source>
        <dbReference type="Proteomes" id="UP000785679"/>
    </source>
</evidence>
<comment type="caution">
    <text evidence="1">The sequence shown here is derived from an EMBL/GenBank/DDBJ whole genome shotgun (WGS) entry which is preliminary data.</text>
</comment>
<sequence length="571" mass="65913">MENLQVKLEHSHSESTPLKDCSYCHTPRCIDCIISHSPCFDSQHTFEQLREHMDVIDKNSDIMMRLQFKANKEEFLRKQRAQAIQECNRLTGQAQGYGQELIQKRYALIKEAGNGFFNQQPNAVIQRQENQNYIHQHAVRNSQEPLNLQSSHTNNQYISANPVIVKKEERDPSEESKHDGINIQQEFSNRSVSISSYLNSETSRKLGYFKLTTEEEKQACKDFGLNIKEIKLENEQEHFNIDEILMRSFIYIHKGNLLLVALEQDMNQIQKVYHLLSGENFMSANFGFIPLMSRLFILGGRNAAEILEIKDLKDVQDKDRFGLDQLVGDLCIVGVLNKIRYNYAIVDWHDKIYIIGGTDDTKVRTKLSSTEVIKLKSKDIGSKVQVSIDFPLLQSKRSGHSAMVLGSKLYVLFGVSVDRYQPDIETIDLANPQEFTIINLSKQCLSPANFEHFAVLPINGATEYLLLGGGDWGQKFRQNRRGSKYKSFYQVFGQVLTLSYEDKKEQIELKQMEFITDQPMSWYQSNMLFWNDQSNRGGSILMDDDGRFFKIDKTKGLELVFIDQVSRFIKK</sequence>
<dbReference type="SUPFAM" id="SSF117281">
    <property type="entry name" value="Kelch motif"/>
    <property type="match status" value="1"/>
</dbReference>
<name>A0A8J8T3C4_HALGN</name>
<dbReference type="AlphaFoldDB" id="A0A8J8T3C4"/>
<dbReference type="InterPro" id="IPR015915">
    <property type="entry name" value="Kelch-typ_b-propeller"/>
</dbReference>
<protein>
    <submittedName>
        <fullName evidence="1">Uncharacterized protein</fullName>
    </submittedName>
</protein>
<organism evidence="1 2">
    <name type="scientific">Halteria grandinella</name>
    <dbReference type="NCBI Taxonomy" id="5974"/>
    <lineage>
        <taxon>Eukaryota</taxon>
        <taxon>Sar</taxon>
        <taxon>Alveolata</taxon>
        <taxon>Ciliophora</taxon>
        <taxon>Intramacronucleata</taxon>
        <taxon>Spirotrichea</taxon>
        <taxon>Stichotrichia</taxon>
        <taxon>Sporadotrichida</taxon>
        <taxon>Halteriidae</taxon>
        <taxon>Halteria</taxon>
    </lineage>
</organism>
<dbReference type="EMBL" id="RRYP01007672">
    <property type="protein sequence ID" value="TNV80315.1"/>
    <property type="molecule type" value="Genomic_DNA"/>
</dbReference>
<reference evidence="1" key="1">
    <citation type="submission" date="2019-06" db="EMBL/GenBank/DDBJ databases">
        <authorList>
            <person name="Zheng W."/>
        </authorList>
    </citation>
    <scope>NUCLEOTIDE SEQUENCE</scope>
    <source>
        <strain evidence="1">QDHG01</strain>
    </source>
</reference>